<evidence type="ECO:0000313" key="1">
    <source>
        <dbReference type="EMBL" id="CAH0270955.1"/>
    </source>
</evidence>
<name>A0A9W4L1V3_9BACI</name>
<gene>
    <name evidence="1" type="ORF">SRABI133_03659</name>
</gene>
<protein>
    <submittedName>
        <fullName evidence="1">Uncharacterized protein</fullName>
    </submittedName>
</protein>
<dbReference type="Proteomes" id="UP000789326">
    <property type="component" value="Unassembled WGS sequence"/>
</dbReference>
<dbReference type="AlphaFoldDB" id="A0A9W4L1V3"/>
<proteinExistence type="predicted"/>
<comment type="caution">
    <text evidence="1">The sequence shown here is derived from an EMBL/GenBank/DDBJ whole genome shotgun (WGS) entry which is preliminary data.</text>
</comment>
<evidence type="ECO:0000313" key="2">
    <source>
        <dbReference type="Proteomes" id="UP000789326"/>
    </source>
</evidence>
<dbReference type="EMBL" id="CAKKMG010000062">
    <property type="protein sequence ID" value="CAH0270955.1"/>
    <property type="molecule type" value="Genomic_DNA"/>
</dbReference>
<accession>A0A9W4L1V3</accession>
<reference evidence="1" key="1">
    <citation type="submission" date="2021-11" db="EMBL/GenBank/DDBJ databases">
        <authorList>
            <person name="Bulgarelli D."/>
        </authorList>
    </citation>
    <scope>NUCLEOTIDE SEQUENCE</scope>
    <source>
        <strain evidence="1">Bi133</strain>
    </source>
</reference>
<sequence>MEIIKFMLIEKLVHHTSMPVDEILLLKKSHINFEKKEITILNENFLIDDKIVWDYILRLCNSIPKTE</sequence>
<organism evidence="1 2">
    <name type="scientific">Peribacillus simplex</name>
    <dbReference type="NCBI Taxonomy" id="1478"/>
    <lineage>
        <taxon>Bacteria</taxon>
        <taxon>Bacillati</taxon>
        <taxon>Bacillota</taxon>
        <taxon>Bacilli</taxon>
        <taxon>Bacillales</taxon>
        <taxon>Bacillaceae</taxon>
        <taxon>Peribacillus</taxon>
    </lineage>
</organism>